<feature type="compositionally biased region" description="Low complexity" evidence="1">
    <location>
        <begin position="486"/>
        <end position="498"/>
    </location>
</feature>
<feature type="region of interest" description="Disordered" evidence="1">
    <location>
        <begin position="1"/>
        <end position="27"/>
    </location>
</feature>
<feature type="region of interest" description="Disordered" evidence="1">
    <location>
        <begin position="486"/>
        <end position="506"/>
    </location>
</feature>
<name>A0A8X7MYE1_9BASI</name>
<dbReference type="AlphaFoldDB" id="A0A8X7MYE1"/>
<organism evidence="2 3">
    <name type="scientific">Tilletia controversa</name>
    <name type="common">dwarf bunt fungus</name>
    <dbReference type="NCBI Taxonomy" id="13291"/>
    <lineage>
        <taxon>Eukaryota</taxon>
        <taxon>Fungi</taxon>
        <taxon>Dikarya</taxon>
        <taxon>Basidiomycota</taxon>
        <taxon>Ustilaginomycotina</taxon>
        <taxon>Exobasidiomycetes</taxon>
        <taxon>Tilletiales</taxon>
        <taxon>Tilletiaceae</taxon>
        <taxon>Tilletia</taxon>
    </lineage>
</organism>
<feature type="region of interest" description="Disordered" evidence="1">
    <location>
        <begin position="776"/>
        <end position="796"/>
    </location>
</feature>
<evidence type="ECO:0000256" key="1">
    <source>
        <dbReference type="SAM" id="MobiDB-lite"/>
    </source>
</evidence>
<reference evidence="2" key="1">
    <citation type="submission" date="2016-04" db="EMBL/GenBank/DDBJ databases">
        <authorList>
            <person name="Nguyen H.D."/>
            <person name="Samba Siva P."/>
            <person name="Cullis J."/>
            <person name="Levesque C.A."/>
            <person name="Hambleton S."/>
        </authorList>
    </citation>
    <scope>NUCLEOTIDE SEQUENCE</scope>
    <source>
        <strain evidence="2">DAOMC 236426</strain>
    </source>
</reference>
<evidence type="ECO:0000313" key="2">
    <source>
        <dbReference type="EMBL" id="KAE8253560.1"/>
    </source>
</evidence>
<dbReference type="PANTHER" id="PTHR39214:SF1">
    <property type="entry name" value="MICROBODY (PEROXISOME) BIOGENESIS PROTEIN PEROXIN 8 (EUROFUNG)"/>
    <property type="match status" value="1"/>
</dbReference>
<gene>
    <name evidence="2" type="ORF">A4X06_0g1368</name>
</gene>
<dbReference type="InterPro" id="IPR055334">
    <property type="entry name" value="PEX8-like"/>
</dbReference>
<dbReference type="EMBL" id="LWDE02000087">
    <property type="protein sequence ID" value="KAE8253560.1"/>
    <property type="molecule type" value="Genomic_DNA"/>
</dbReference>
<proteinExistence type="predicted"/>
<dbReference type="Proteomes" id="UP000077684">
    <property type="component" value="Unassembled WGS sequence"/>
</dbReference>
<accession>A0A8X7MYE1</accession>
<evidence type="ECO:0000313" key="3">
    <source>
        <dbReference type="Proteomes" id="UP000077684"/>
    </source>
</evidence>
<reference evidence="2" key="2">
    <citation type="journal article" date="2019" name="IMA Fungus">
        <title>Genome sequencing and comparison of five Tilletia species to identify candidate genes for the detection of regulated species infecting wheat.</title>
        <authorList>
            <person name="Nguyen H.D.T."/>
            <person name="Sultana T."/>
            <person name="Kesanakurti P."/>
            <person name="Hambleton S."/>
        </authorList>
    </citation>
    <scope>NUCLEOTIDE SEQUENCE</scope>
    <source>
        <strain evidence="2">DAOMC 236426</strain>
    </source>
</reference>
<dbReference type="PANTHER" id="PTHR39214">
    <property type="entry name" value="MICROBODY (PEROXISOME) BIOGENESIS PROTEIN PEROXIN 8 (EUROFUNG)"/>
    <property type="match status" value="1"/>
</dbReference>
<protein>
    <submittedName>
        <fullName evidence="2">Uncharacterized protein</fullName>
    </submittedName>
</protein>
<sequence>MFGSSSSKRASAPGSMGGADPGPTGSDVWFQPDDTFRSFCALLEAPAVSHAHMALIGPEALTASIATYTGALHYDHVAEFVKLIANSPCLWASIHPDAHGASDEGRQTLSSGAPALPSLRDRADQIIQAIAQAVKARIDLSMRARQNSTGWQTRRIVSHWISTMLSNSQNDVSELADSQDLEMPFELQSLKGLSIARLAICTGLLAGLQGAQVQWEKQARLGLDVRYHVKLAEVGWVAAFGACLEIIDALNAEEQLSAAVMPLHCAVQVMPFINSRRLEALSGDILLRIVADRLLLPIESSQLLHSLGQDVKKGNDGKLLLDPSSITARRLQTLQTNDAFRTIAPLSRILSGTLARLVRKLSPEDMSARLFGVVTETKDVASTDATNVVSSLGPPAGGDGVAPLSAPLTLLRRLHAYARTLESGWWSGELATCAESDLAETTKPVTKELWTVFKTILFSYTMIFDSLVDAVVDMCPSPTITIPAPTPSSFSSTTATSSESRWGPASTSNIPTPYLQCMHAVLSTYAHMYWITSTFGHDGFDVYRSVFYSALDVIGRDGEACVGVLEAMVPHLSYGPDRLQETSATYFMLVSEQVVALLPSEIIKGLVLKICRPYLGNNTNKDAFESAHSVILSIFAHDKEVAEDLAPFYIELLISIFPSQLSAGQFEHAFTTVMSAIADRDDALAWWGMELLANTIEQERDQERGPADVGGAAGAVATTALPSSSRQLELQLVYAAQISTVNLVLLRSVLDKVRRYILRYPSAPMTLVGLVPGLESGKPSSDRDTAGASSSTLPSSTISAPVTAAAARQRLCEKAFDALSGLDASTREEGLRWWLDNRASFGV</sequence>
<keyword evidence="3" id="KW-1185">Reference proteome</keyword>
<comment type="caution">
    <text evidence="2">The sequence shown here is derived from an EMBL/GenBank/DDBJ whole genome shotgun (WGS) entry which is preliminary data.</text>
</comment>
<feature type="compositionally biased region" description="Low complexity" evidence="1">
    <location>
        <begin position="786"/>
        <end position="796"/>
    </location>
</feature>
<feature type="compositionally biased region" description="Low complexity" evidence="1">
    <location>
        <begin position="1"/>
        <end position="14"/>
    </location>
</feature>